<evidence type="ECO:0000259" key="2">
    <source>
        <dbReference type="SMART" id="SM00829"/>
    </source>
</evidence>
<dbReference type="InterPro" id="IPR013154">
    <property type="entry name" value="ADH-like_N"/>
</dbReference>
<dbReference type="InterPro" id="IPR002364">
    <property type="entry name" value="Quin_OxRdtase/zeta-crystal_CS"/>
</dbReference>
<dbReference type="InterPro" id="IPR036291">
    <property type="entry name" value="NAD(P)-bd_dom_sf"/>
</dbReference>
<dbReference type="InterPro" id="IPR050700">
    <property type="entry name" value="YIM1/Zinc_Alcohol_DH_Fams"/>
</dbReference>
<dbReference type="PANTHER" id="PTHR11695:SF648">
    <property type="entry name" value="ZINC-BINDING OXIDOREDUCTASE"/>
    <property type="match status" value="1"/>
</dbReference>
<organism evidence="3 4">
    <name type="scientific">Novipirellula galeiformis</name>
    <dbReference type="NCBI Taxonomy" id="2528004"/>
    <lineage>
        <taxon>Bacteria</taxon>
        <taxon>Pseudomonadati</taxon>
        <taxon>Planctomycetota</taxon>
        <taxon>Planctomycetia</taxon>
        <taxon>Pirellulales</taxon>
        <taxon>Pirellulaceae</taxon>
        <taxon>Novipirellula</taxon>
    </lineage>
</organism>
<keyword evidence="3" id="KW-0012">Acyltransferase</keyword>
<keyword evidence="3" id="KW-0808">Transferase</keyword>
<dbReference type="SUPFAM" id="SSF50129">
    <property type="entry name" value="GroES-like"/>
    <property type="match status" value="1"/>
</dbReference>
<dbReference type="SUPFAM" id="SSF51735">
    <property type="entry name" value="NAD(P)-binding Rossmann-fold domains"/>
    <property type="match status" value="1"/>
</dbReference>
<dbReference type="GO" id="GO:0050111">
    <property type="term" value="F:mycocerosate synthase activity"/>
    <property type="evidence" value="ECO:0007669"/>
    <property type="project" value="UniProtKB-EC"/>
</dbReference>
<dbReference type="EMBL" id="SJPT01000020">
    <property type="protein sequence ID" value="TWU10297.1"/>
    <property type="molecule type" value="Genomic_DNA"/>
</dbReference>
<dbReference type="RefSeq" id="WP_231612679.1">
    <property type="nucleotide sequence ID" value="NZ_SJPT01000020.1"/>
</dbReference>
<protein>
    <submittedName>
        <fullName evidence="3">Mycocerosic acid synthase</fullName>
        <ecNumber evidence="3">2.3.1.111</ecNumber>
    </submittedName>
</protein>
<dbReference type="Proteomes" id="UP000316304">
    <property type="component" value="Unassembled WGS sequence"/>
</dbReference>
<feature type="compositionally biased region" description="Polar residues" evidence="1">
    <location>
        <begin position="1"/>
        <end position="10"/>
    </location>
</feature>
<dbReference type="InterPro" id="IPR011032">
    <property type="entry name" value="GroES-like_sf"/>
</dbReference>
<comment type="caution">
    <text evidence="3">The sequence shown here is derived from an EMBL/GenBank/DDBJ whole genome shotgun (WGS) entry which is preliminary data.</text>
</comment>
<accession>A0A5C6BF84</accession>
<reference evidence="3 4" key="1">
    <citation type="submission" date="2019-02" db="EMBL/GenBank/DDBJ databases">
        <title>Deep-cultivation of Planctomycetes and their phenomic and genomic characterization uncovers novel biology.</title>
        <authorList>
            <person name="Wiegand S."/>
            <person name="Jogler M."/>
            <person name="Boedeker C."/>
            <person name="Pinto D."/>
            <person name="Vollmers J."/>
            <person name="Rivas-Marin E."/>
            <person name="Kohn T."/>
            <person name="Peeters S.H."/>
            <person name="Heuer A."/>
            <person name="Rast P."/>
            <person name="Oberbeckmann S."/>
            <person name="Bunk B."/>
            <person name="Jeske O."/>
            <person name="Meyerdierks A."/>
            <person name="Storesund J.E."/>
            <person name="Kallscheuer N."/>
            <person name="Luecker S."/>
            <person name="Lage O.M."/>
            <person name="Pohl T."/>
            <person name="Merkel B.J."/>
            <person name="Hornburger P."/>
            <person name="Mueller R.-W."/>
            <person name="Bruemmer F."/>
            <person name="Labrenz M."/>
            <person name="Spormann A.M."/>
            <person name="Op Den Camp H."/>
            <person name="Overmann J."/>
            <person name="Amann R."/>
            <person name="Jetten M.S.M."/>
            <person name="Mascher T."/>
            <person name="Medema M.H."/>
            <person name="Devos D.P."/>
            <person name="Kaster A.-K."/>
            <person name="Ovreas L."/>
            <person name="Rohde M."/>
            <person name="Galperin M.Y."/>
            <person name="Jogler C."/>
        </authorList>
    </citation>
    <scope>NUCLEOTIDE SEQUENCE [LARGE SCALE GENOMIC DNA]</scope>
    <source>
        <strain evidence="3 4">Pla52o</strain>
    </source>
</reference>
<dbReference type="PROSITE" id="PS01162">
    <property type="entry name" value="QOR_ZETA_CRYSTAL"/>
    <property type="match status" value="1"/>
</dbReference>
<dbReference type="Gene3D" id="3.90.180.10">
    <property type="entry name" value="Medium-chain alcohol dehydrogenases, catalytic domain"/>
    <property type="match status" value="1"/>
</dbReference>
<evidence type="ECO:0000313" key="4">
    <source>
        <dbReference type="Proteomes" id="UP000316304"/>
    </source>
</evidence>
<feature type="compositionally biased region" description="Low complexity" evidence="1">
    <location>
        <begin position="11"/>
        <end position="23"/>
    </location>
</feature>
<dbReference type="InterPro" id="IPR020843">
    <property type="entry name" value="ER"/>
</dbReference>
<proteinExistence type="predicted"/>
<dbReference type="Pfam" id="PF13602">
    <property type="entry name" value="ADH_zinc_N_2"/>
    <property type="match status" value="1"/>
</dbReference>
<dbReference type="GO" id="GO:0016491">
    <property type="term" value="F:oxidoreductase activity"/>
    <property type="evidence" value="ECO:0007669"/>
    <property type="project" value="InterPro"/>
</dbReference>
<gene>
    <name evidence="3" type="primary">mas</name>
    <name evidence="3" type="ORF">Pla52o_57530</name>
</gene>
<evidence type="ECO:0000313" key="3">
    <source>
        <dbReference type="EMBL" id="TWU10297.1"/>
    </source>
</evidence>
<feature type="domain" description="Enoyl reductase (ER)" evidence="2">
    <location>
        <begin position="51"/>
        <end position="360"/>
    </location>
</feature>
<feature type="region of interest" description="Disordered" evidence="1">
    <location>
        <begin position="1"/>
        <end position="44"/>
    </location>
</feature>
<dbReference type="EC" id="2.3.1.111" evidence="3"/>
<keyword evidence="4" id="KW-1185">Reference proteome</keyword>
<dbReference type="GO" id="GO:0008270">
    <property type="term" value="F:zinc ion binding"/>
    <property type="evidence" value="ECO:0007669"/>
    <property type="project" value="InterPro"/>
</dbReference>
<sequence length="370" mass="39538">MNSSAPQQDRATTNETAAQNEATPASASNATPRDPSSERKTMKVISQDAYGSPELLVLREIEKPVAAKHEVRVRVHSAALHVGDCFGVRGDPLLVRITTGLLKPKHGIPGYDLAGRVEAVGEAVTRFQVGDEVFGACEGACAEYVCVNENTLALKPSEITFEQAAAVPTSGLAALHALRDVAKIMPGQSVLIIGASGGVGTFAVQIAKSFEAEVTAVCSTPNVDMVRSIGADHVIDYTREDFAAGSARYDVIFDNIENRSLADCRRALTPSGTLVLNSGTGAQGLAFMIRLLKPLVLSPLVRQRLCRYLSVPNHEDLNVLANQLRSAAVIPVIDRTVSLDEVPDAIRYLENGHARGKVVVNVSSLEHFHK</sequence>
<name>A0A5C6BF84_9BACT</name>
<dbReference type="CDD" id="cd08267">
    <property type="entry name" value="MDR1"/>
    <property type="match status" value="1"/>
</dbReference>
<evidence type="ECO:0000256" key="1">
    <source>
        <dbReference type="SAM" id="MobiDB-lite"/>
    </source>
</evidence>
<dbReference type="PANTHER" id="PTHR11695">
    <property type="entry name" value="ALCOHOL DEHYDROGENASE RELATED"/>
    <property type="match status" value="1"/>
</dbReference>
<dbReference type="Pfam" id="PF08240">
    <property type="entry name" value="ADH_N"/>
    <property type="match status" value="1"/>
</dbReference>
<dbReference type="AlphaFoldDB" id="A0A5C6BF84"/>
<dbReference type="SMART" id="SM00829">
    <property type="entry name" value="PKS_ER"/>
    <property type="match status" value="1"/>
</dbReference>
<dbReference type="Gene3D" id="3.40.50.720">
    <property type="entry name" value="NAD(P)-binding Rossmann-like Domain"/>
    <property type="match status" value="1"/>
</dbReference>